<comment type="caution">
    <text evidence="2">The sequence shown here is derived from an EMBL/GenBank/DDBJ whole genome shotgun (WGS) entry which is preliminary data.</text>
</comment>
<keyword evidence="3" id="KW-1185">Reference proteome</keyword>
<dbReference type="EMBL" id="JOTN01000006">
    <property type="protein sequence ID" value="KEK19624.1"/>
    <property type="molecule type" value="Genomic_DNA"/>
</dbReference>
<dbReference type="InterPro" id="IPR011008">
    <property type="entry name" value="Dimeric_a/b-barrel"/>
</dbReference>
<evidence type="ECO:0000313" key="3">
    <source>
        <dbReference type="Proteomes" id="UP000027822"/>
    </source>
</evidence>
<evidence type="ECO:0000259" key="1">
    <source>
        <dbReference type="Pfam" id="PF07978"/>
    </source>
</evidence>
<dbReference type="OrthoDB" id="9816289at2"/>
<dbReference type="eggNOG" id="COG1051">
    <property type="taxonomic scope" value="Bacteria"/>
</dbReference>
<evidence type="ECO:0000313" key="2">
    <source>
        <dbReference type="EMBL" id="KEK19624.1"/>
    </source>
</evidence>
<protein>
    <recommendedName>
        <fullName evidence="1">NIPSNAP domain-containing protein</fullName>
    </recommendedName>
</protein>
<dbReference type="Gene3D" id="3.30.70.100">
    <property type="match status" value="1"/>
</dbReference>
<dbReference type="RefSeq" id="WP_034638431.1">
    <property type="nucleotide sequence ID" value="NZ_CBCSJC010000033.1"/>
</dbReference>
<gene>
    <name evidence="2" type="ORF">BAMA_20355</name>
</gene>
<dbReference type="STRING" id="574376.BAMA_20355"/>
<dbReference type="Pfam" id="PF07978">
    <property type="entry name" value="NIPSNAP"/>
    <property type="match status" value="1"/>
</dbReference>
<dbReference type="SUPFAM" id="SSF54909">
    <property type="entry name" value="Dimeric alpha+beta barrel"/>
    <property type="match status" value="1"/>
</dbReference>
<name>A0A073JX88_9BACI</name>
<sequence>MIYRRKTYKVDHSIVAEFNRHFNENLLPTQVKYGARLVGRWMRKESDEVTEIFAMWEYDSHEQYEEIEAKVRSDEAHMKRVQAWYEKIGRGNIKHLFKEIKKEEFFENTVIRK</sequence>
<dbReference type="AlphaFoldDB" id="A0A073JX88"/>
<proteinExistence type="predicted"/>
<organism evidence="2 3">
    <name type="scientific">Bacillus manliponensis</name>
    <dbReference type="NCBI Taxonomy" id="574376"/>
    <lineage>
        <taxon>Bacteria</taxon>
        <taxon>Bacillati</taxon>
        <taxon>Bacillota</taxon>
        <taxon>Bacilli</taxon>
        <taxon>Bacillales</taxon>
        <taxon>Bacillaceae</taxon>
        <taxon>Bacillus</taxon>
        <taxon>Bacillus cereus group</taxon>
    </lineage>
</organism>
<dbReference type="Proteomes" id="UP000027822">
    <property type="component" value="Unassembled WGS sequence"/>
</dbReference>
<feature type="domain" description="NIPSNAP" evidence="1">
    <location>
        <begin position="6"/>
        <end position="82"/>
    </location>
</feature>
<accession>A0A073JX88</accession>
<dbReference type="InterPro" id="IPR012577">
    <property type="entry name" value="NIPSNAP"/>
</dbReference>
<reference evidence="2 3" key="1">
    <citation type="submission" date="2014-06" db="EMBL/GenBank/DDBJ databases">
        <title>Draft genome sequence of Bacillus manliponensis JCM 15802 (MCCC 1A00708).</title>
        <authorList>
            <person name="Lai Q."/>
            <person name="Liu Y."/>
            <person name="Shao Z."/>
        </authorList>
    </citation>
    <scope>NUCLEOTIDE SEQUENCE [LARGE SCALE GENOMIC DNA]</scope>
    <source>
        <strain evidence="2 3">JCM 15802</strain>
    </source>
</reference>